<accession>A0A327ZZE8</accession>
<keyword evidence="1" id="KW-0614">Plasmid</keyword>
<geneLocation type="plasmid" evidence="2">
    <name>pzkmb2</name>
</geneLocation>
<dbReference type="RefSeq" id="WP_111744449.1">
    <property type="nucleotide sequence ID" value="NZ_CM009973.1"/>
</dbReference>
<protein>
    <submittedName>
        <fullName evidence="1">Uncharacterized protein</fullName>
    </submittedName>
</protein>
<gene>
    <name evidence="1" type="ORF">BHX94_12390</name>
</gene>
<comment type="caution">
    <text evidence="1">The sequence shown here is derived from an EMBL/GenBank/DDBJ whole genome shotgun (WGS) entry which is preliminary data.</text>
</comment>
<evidence type="ECO:0000313" key="1">
    <source>
        <dbReference type="EMBL" id="RAK47650.1"/>
    </source>
</evidence>
<dbReference type="OrthoDB" id="2418565at2"/>
<dbReference type="EMBL" id="PZJG01000031">
    <property type="protein sequence ID" value="RAK47650.1"/>
    <property type="molecule type" value="Genomic_DNA"/>
</dbReference>
<proteinExistence type="predicted"/>
<dbReference type="Proteomes" id="UP000249579">
    <property type="component" value="Plasmid pZKMB2"/>
</dbReference>
<evidence type="ECO:0000313" key="2">
    <source>
        <dbReference type="Proteomes" id="UP000249579"/>
    </source>
</evidence>
<organism evidence="1 2">
    <name type="scientific">Macrococcoides bohemicum</name>
    <dbReference type="NCBI Taxonomy" id="1903056"/>
    <lineage>
        <taxon>Bacteria</taxon>
        <taxon>Bacillati</taxon>
        <taxon>Bacillota</taxon>
        <taxon>Bacilli</taxon>
        <taxon>Bacillales</taxon>
        <taxon>Staphylococcaceae</taxon>
        <taxon>Macrococcoides</taxon>
    </lineage>
</organism>
<reference evidence="1 2" key="1">
    <citation type="journal article" date="2018" name="Front. Microbiol.">
        <title>Description and Comparative Genomics of Macrococcus caseolyticus subsp. hominis subsp. nov., Macrococcus goetzii sp. nov., Macrococcus epidermidis sp. nov., and Macrococcus bohemicus sp. nov., Novel Macrococci From Human Clinical Material With Virulence Potential and Suspected Uptake of Foreign DNA by Natural Transformation.</title>
        <authorList>
            <person name="Maslanova I."/>
            <person name="Wertheimer Z."/>
            <person name="Sedlacek I."/>
            <person name="Svec P."/>
            <person name="Indrakova A."/>
            <person name="Kovarovic V."/>
            <person name="Schumann P."/>
            <person name="Sproer C."/>
            <person name="Kralova S."/>
            <person name="Sedo O."/>
            <person name="Kristofova L."/>
            <person name="Vrbovska V."/>
            <person name="Fuzik T."/>
            <person name="Petras P."/>
            <person name="Zdrahal Z."/>
            <person name="Ruzickova V."/>
            <person name="Doskar J."/>
            <person name="Pantucek R."/>
        </authorList>
    </citation>
    <scope>NUCLEOTIDE SEQUENCE [LARGE SCALE GENOMIC DNA]</scope>
    <source>
        <strain evidence="1 2">03/115</strain>
        <plasmid evidence="1">pZKMB2</plasmid>
    </source>
</reference>
<sequence length="80" mass="9475">MASTQIDKEELEKKFDEICLKKRLDLTQPLKLAIWNRFQILHVGTRTRKDLDIVVSQLSNKNKIVRSSYANHLWDKCSFK</sequence>
<name>A0A327ZZE8_9STAP</name>
<dbReference type="AlphaFoldDB" id="A0A327ZZE8"/>